<dbReference type="InterPro" id="IPR002915">
    <property type="entry name" value="DeoC/FbaB/LacD_aldolase"/>
</dbReference>
<dbReference type="PANTHER" id="PTHR10889:SF1">
    <property type="entry name" value="DEOXYRIBOSE-PHOSPHATE ALDOLASE"/>
    <property type="match status" value="1"/>
</dbReference>
<dbReference type="SUPFAM" id="SSF51569">
    <property type="entry name" value="Aldolase"/>
    <property type="match status" value="1"/>
</dbReference>
<comment type="similarity">
    <text evidence="1 7">Belongs to the DeoC/FbaB aldolase family. DeoC type 1 subfamily.</text>
</comment>
<dbReference type="EMBL" id="AP011722">
    <property type="protein sequence ID" value="BAL55639.1"/>
    <property type="molecule type" value="Genomic_DNA"/>
</dbReference>
<dbReference type="HAMAP" id="MF_00114">
    <property type="entry name" value="DeoC_type1"/>
    <property type="match status" value="1"/>
</dbReference>
<name>H5SHK3_9BACT</name>
<proteinExistence type="inferred from homology"/>
<dbReference type="GO" id="GO:0016052">
    <property type="term" value="P:carbohydrate catabolic process"/>
    <property type="evidence" value="ECO:0007669"/>
    <property type="project" value="TreeGrafter"/>
</dbReference>
<evidence type="ECO:0000256" key="3">
    <source>
        <dbReference type="ARBA" id="ARBA00023239"/>
    </source>
</evidence>
<dbReference type="InterPro" id="IPR011343">
    <property type="entry name" value="DeoC"/>
</dbReference>
<keyword evidence="2 7" id="KW-0963">Cytoplasm</keyword>
<dbReference type="GO" id="GO:0005737">
    <property type="term" value="C:cytoplasm"/>
    <property type="evidence" value="ECO:0007669"/>
    <property type="project" value="UniProtKB-SubCell"/>
</dbReference>
<reference evidence="8" key="2">
    <citation type="journal article" date="2012" name="PLoS ONE">
        <title>A Deeply Branching Thermophilic Bacterium with an Ancient Acetyl-CoA Pathway Dominates a Subsurface Ecosystem.</title>
        <authorList>
            <person name="Takami H."/>
            <person name="Noguchi H."/>
            <person name="Takaki Y."/>
            <person name="Uchiyama I."/>
            <person name="Toyoda A."/>
            <person name="Nishi S."/>
            <person name="Chee G.-J."/>
            <person name="Arai W."/>
            <person name="Nunoura T."/>
            <person name="Itoh T."/>
            <person name="Hattori M."/>
            <person name="Takai K."/>
        </authorList>
    </citation>
    <scope>NUCLEOTIDE SEQUENCE</scope>
</reference>
<evidence type="ECO:0000256" key="1">
    <source>
        <dbReference type="ARBA" id="ARBA00010936"/>
    </source>
</evidence>
<evidence type="ECO:0000256" key="5">
    <source>
        <dbReference type="ARBA" id="ARBA00048791"/>
    </source>
</evidence>
<dbReference type="InterPro" id="IPR013785">
    <property type="entry name" value="Aldolase_TIM"/>
</dbReference>
<gene>
    <name evidence="7" type="primary">deoC</name>
    <name evidence="8" type="ORF">HGMM_F29C06C22</name>
</gene>
<dbReference type="InterPro" id="IPR028581">
    <property type="entry name" value="DeoC_typeI"/>
</dbReference>
<dbReference type="PANTHER" id="PTHR10889">
    <property type="entry name" value="DEOXYRIBOSE-PHOSPHATE ALDOLASE"/>
    <property type="match status" value="1"/>
</dbReference>
<dbReference type="AlphaFoldDB" id="H5SHK3"/>
<evidence type="ECO:0000256" key="4">
    <source>
        <dbReference type="ARBA" id="ARBA00023270"/>
    </source>
</evidence>
<dbReference type="UniPathway" id="UPA00002">
    <property type="reaction ID" value="UER00468"/>
</dbReference>
<dbReference type="Pfam" id="PF01791">
    <property type="entry name" value="DeoC"/>
    <property type="match status" value="1"/>
</dbReference>
<evidence type="ECO:0000256" key="6">
    <source>
        <dbReference type="ARBA" id="ARBA00056337"/>
    </source>
</evidence>
<dbReference type="EC" id="4.1.2.4" evidence="7"/>
<dbReference type="CDD" id="cd00959">
    <property type="entry name" value="DeoC"/>
    <property type="match status" value="1"/>
</dbReference>
<comment type="catalytic activity">
    <reaction evidence="5 7">
        <text>2-deoxy-D-ribose 5-phosphate = D-glyceraldehyde 3-phosphate + acetaldehyde</text>
        <dbReference type="Rhea" id="RHEA:12821"/>
        <dbReference type="ChEBI" id="CHEBI:15343"/>
        <dbReference type="ChEBI" id="CHEBI:59776"/>
        <dbReference type="ChEBI" id="CHEBI:62877"/>
        <dbReference type="EC" id="4.1.2.4"/>
    </reaction>
</comment>
<accession>H5SHK3</accession>
<feature type="active site" description="Proton donor/acceptor" evidence="7">
    <location>
        <position position="183"/>
    </location>
</feature>
<evidence type="ECO:0000256" key="2">
    <source>
        <dbReference type="ARBA" id="ARBA00022490"/>
    </source>
</evidence>
<evidence type="ECO:0000256" key="7">
    <source>
        <dbReference type="HAMAP-Rule" id="MF_00114"/>
    </source>
</evidence>
<comment type="function">
    <text evidence="6 7">Catalyzes a reversible aldol reaction between acetaldehyde and D-glyceraldehyde 3-phosphate to generate 2-deoxy-D-ribose 5-phosphate.</text>
</comment>
<keyword evidence="3 7" id="KW-0456">Lyase</keyword>
<dbReference type="FunFam" id="3.20.20.70:FF:000044">
    <property type="entry name" value="Deoxyribose-phosphate aldolase"/>
    <property type="match status" value="1"/>
</dbReference>
<feature type="active site" description="Schiff-base intermediate with acetaldehyde" evidence="7">
    <location>
        <position position="154"/>
    </location>
</feature>
<evidence type="ECO:0000313" key="8">
    <source>
        <dbReference type="EMBL" id="BAL55639.1"/>
    </source>
</evidence>
<dbReference type="PIRSF" id="PIRSF001357">
    <property type="entry name" value="DeoC"/>
    <property type="match status" value="1"/>
</dbReference>
<feature type="active site" description="Proton donor/acceptor" evidence="7">
    <location>
        <position position="90"/>
    </location>
</feature>
<sequence>MNIAHAIDHTLLRPEQSTPERVVQLCHEAIEYGFASVCVLPCYVPLAVKELAKTAIPVCSVVGFPLGGNLSVTKRAEAEHLLAVGARELDMVLNIAALKSGDTQLIVDDIAHVVDVAHANGATVKVIVECGVLSQEEKIRAAHLVSTAGADFIKTSTGFGYGGATVDDVRLLRQHVASHVKVKASGGIRTRAQAVELLHAGASRLGTSAGVAIVTDTVESSQAPY</sequence>
<comment type="subcellular location">
    <subcellularLocation>
        <location evidence="7">Cytoplasm</location>
    </subcellularLocation>
</comment>
<dbReference type="GO" id="GO:0009264">
    <property type="term" value="P:deoxyribonucleotide catabolic process"/>
    <property type="evidence" value="ECO:0007669"/>
    <property type="project" value="UniProtKB-UniRule"/>
</dbReference>
<dbReference type="GO" id="GO:0006018">
    <property type="term" value="P:2-deoxyribose 1-phosphate catabolic process"/>
    <property type="evidence" value="ECO:0007669"/>
    <property type="project" value="UniProtKB-UniRule"/>
</dbReference>
<comment type="pathway">
    <text evidence="7">Carbohydrate degradation; 2-deoxy-D-ribose 1-phosphate degradation; D-glyceraldehyde 3-phosphate and acetaldehyde from 2-deoxy-alpha-D-ribose 1-phosphate: step 2/2.</text>
</comment>
<dbReference type="GO" id="GO:0004139">
    <property type="term" value="F:deoxyribose-phosphate aldolase activity"/>
    <property type="evidence" value="ECO:0007669"/>
    <property type="project" value="UniProtKB-UniRule"/>
</dbReference>
<keyword evidence="4 7" id="KW-0704">Schiff base</keyword>
<protein>
    <recommendedName>
        <fullName evidence="7">Deoxyribose-phosphate aldolase</fullName>
        <shortName evidence="7">DERA</shortName>
        <ecNumber evidence="7">4.1.2.4</ecNumber>
    </recommendedName>
    <alternativeName>
        <fullName evidence="7">2-deoxy-D-ribose 5-phosphate aldolase</fullName>
    </alternativeName>
    <alternativeName>
        <fullName evidence="7">Phosphodeoxyriboaldolase</fullName>
        <shortName evidence="7">Deoxyriboaldolase</shortName>
    </alternativeName>
</protein>
<dbReference type="Gene3D" id="3.20.20.70">
    <property type="entry name" value="Aldolase class I"/>
    <property type="match status" value="1"/>
</dbReference>
<organism evidence="8">
    <name type="scientific">uncultured Bacteroidota bacterium</name>
    <dbReference type="NCBI Taxonomy" id="152509"/>
    <lineage>
        <taxon>Bacteria</taxon>
        <taxon>Pseudomonadati</taxon>
        <taxon>Bacteroidota</taxon>
        <taxon>environmental samples</taxon>
    </lineage>
</organism>
<reference evidence="8" key="1">
    <citation type="journal article" date="2005" name="Environ. Microbiol.">
        <title>Genetic and functional properties of uncultivated thermophilic crenarchaeotes from a subsurface gold mine as revealed by analysis of genome fragments.</title>
        <authorList>
            <person name="Nunoura T."/>
            <person name="Hirayama H."/>
            <person name="Takami H."/>
            <person name="Oida H."/>
            <person name="Nishi S."/>
            <person name="Shimamura S."/>
            <person name="Suzuki Y."/>
            <person name="Inagaki F."/>
            <person name="Takai K."/>
            <person name="Nealson K.H."/>
            <person name="Horikoshi K."/>
        </authorList>
    </citation>
    <scope>NUCLEOTIDE SEQUENCE</scope>
</reference>
<dbReference type="NCBIfam" id="TIGR00126">
    <property type="entry name" value="deoC"/>
    <property type="match status" value="1"/>
</dbReference>
<dbReference type="SMART" id="SM01133">
    <property type="entry name" value="DeoC"/>
    <property type="match status" value="1"/>
</dbReference>